<gene>
    <name evidence="2" type="ORF">LSCM1_08072</name>
</gene>
<evidence type="ECO:0000313" key="3">
    <source>
        <dbReference type="Proteomes" id="UP000673552"/>
    </source>
</evidence>
<name>A0A836I499_9TRYP</name>
<feature type="compositionally biased region" description="Basic residues" evidence="1">
    <location>
        <begin position="46"/>
        <end position="57"/>
    </location>
</feature>
<dbReference type="Proteomes" id="UP000673552">
    <property type="component" value="Chromosome 3"/>
</dbReference>
<sequence>MRQRSPRRLCGGHLRCTVAAALWCQRFWIASTQTLAHNTAAEQRSRNLKLKRPLRRGRGPEDSAAPLGSKCKEAGGVASHPHHQNVHSGIFQGQHIKPFPVRAAIDIGTGGVASLCVARVDAAVGAIQKLMYQTQVPLHLEALPTSMSIPQSSPSTSSSFTLSERTIDDITNKMRILHGAMRRSTFEGLSERAAVLSWPLCLARNAGRLAAQLTKEFKVDVRVLGTDFEVEWPPSVARLMAGEYLSRPETAHGGITGSQEVCDEGARRSAEGALKSLLRSAARAPAAAGRGKRRNNAPAQPLCGSTASSAAADPRTQLDTLAFLAHAAASQCVAPQRLLVLHEDPQRGLRLLGLGTSAADDIADLMANATSPEERRKLRAIAHGPGPSLLEPGEVPSGDRCAFVGVVNAPRQQQASLPPISSPIRTLKGNADGIRSDVAAAAASSRMRLVEHPLPVDVASAHRYCITQIQRRPLESYSLHASSPNPLLADEFAALRGLLAGMIQPTLPAWVQRKAQLGGVLCGTSHNGGLLNIAARVSQQTHVSLEHLEVHAQHHFCGLTDVLLAESFPNPLLVLPSAALAAAVLRSLESPRITYLPEVSVAVALLVQPSLWLHARATEVRARLARDPFYESATAAQRGRTFDRPHRKDNPTAAPAATWVKEGCWNPLSLNESMRGT</sequence>
<evidence type="ECO:0000256" key="1">
    <source>
        <dbReference type="SAM" id="MobiDB-lite"/>
    </source>
</evidence>
<keyword evidence="3" id="KW-1185">Reference proteome</keyword>
<evidence type="ECO:0000313" key="2">
    <source>
        <dbReference type="EMBL" id="KAG5487708.1"/>
    </source>
</evidence>
<dbReference type="AlphaFoldDB" id="A0A836I499"/>
<reference evidence="2 3" key="1">
    <citation type="submission" date="2021-03" db="EMBL/GenBank/DDBJ databases">
        <title>Leishmania (Mundinia) martiniquensis Genome sequencing and assembly.</title>
        <authorList>
            <person name="Almutairi H."/>
            <person name="Gatherer D."/>
        </authorList>
    </citation>
    <scope>NUCLEOTIDE SEQUENCE [LARGE SCALE GENOMIC DNA]</scope>
    <source>
        <strain evidence="2">LSCM1</strain>
    </source>
</reference>
<accession>A0A836I499</accession>
<feature type="region of interest" description="Disordered" evidence="1">
    <location>
        <begin position="40"/>
        <end position="83"/>
    </location>
</feature>
<feature type="region of interest" description="Disordered" evidence="1">
    <location>
        <begin position="285"/>
        <end position="310"/>
    </location>
</feature>
<dbReference type="OrthoDB" id="273239at2759"/>
<dbReference type="GeneID" id="92517926"/>
<feature type="compositionally biased region" description="Basic and acidic residues" evidence="1">
    <location>
        <begin position="640"/>
        <end position="650"/>
    </location>
</feature>
<dbReference type="KEGG" id="lmat:92517926"/>
<organism evidence="2 3">
    <name type="scientific">Leishmania martiniquensis</name>
    <dbReference type="NCBI Taxonomy" id="1580590"/>
    <lineage>
        <taxon>Eukaryota</taxon>
        <taxon>Discoba</taxon>
        <taxon>Euglenozoa</taxon>
        <taxon>Kinetoplastea</taxon>
        <taxon>Metakinetoplastina</taxon>
        <taxon>Trypanosomatida</taxon>
        <taxon>Trypanosomatidae</taxon>
        <taxon>Leishmaniinae</taxon>
        <taxon>Leishmania</taxon>
    </lineage>
</organism>
<proteinExistence type="predicted"/>
<comment type="caution">
    <text evidence="2">The sequence shown here is derived from an EMBL/GenBank/DDBJ whole genome shotgun (WGS) entry which is preliminary data.</text>
</comment>
<dbReference type="RefSeq" id="XP_067181519.1">
    <property type="nucleotide sequence ID" value="XM_067325414.1"/>
</dbReference>
<dbReference type="EMBL" id="JAFEUZ010000003">
    <property type="protein sequence ID" value="KAG5487708.1"/>
    <property type="molecule type" value="Genomic_DNA"/>
</dbReference>
<protein>
    <submittedName>
        <fullName evidence="2">Uncharacterized protein</fullName>
    </submittedName>
</protein>
<feature type="region of interest" description="Disordered" evidence="1">
    <location>
        <begin position="636"/>
        <end position="655"/>
    </location>
</feature>